<feature type="transmembrane region" description="Helical" evidence="2">
    <location>
        <begin position="92"/>
        <end position="109"/>
    </location>
</feature>
<keyword evidence="2" id="KW-0812">Transmembrane</keyword>
<dbReference type="VEuPathDB" id="FungiDB:CPAG_08757"/>
<reference evidence="3 4" key="1">
    <citation type="submission" date="2007-06" db="EMBL/GenBank/DDBJ databases">
        <title>The Genome Sequence of Coccidioides posadasii RMSCC_3488.</title>
        <authorList>
            <consortium name="Coccidioides Genome Resources Consortium"/>
            <consortium name="The Broad Institute Genome Sequencing Platform"/>
            <person name="Henn M.R."/>
            <person name="Sykes S."/>
            <person name="Young S."/>
            <person name="Jaffe D."/>
            <person name="Berlin A."/>
            <person name="Alvarez P."/>
            <person name="Butler J."/>
            <person name="Gnerre S."/>
            <person name="Grabherr M."/>
            <person name="Mauceli E."/>
            <person name="Brockman W."/>
            <person name="Kodira C."/>
            <person name="Alvarado L."/>
            <person name="Zeng Q."/>
            <person name="Crawford M."/>
            <person name="Antoine C."/>
            <person name="Devon K."/>
            <person name="Galgiani J."/>
            <person name="Orsborn K."/>
            <person name="Lewis M.L."/>
            <person name="Nusbaum C."/>
            <person name="Galagan J."/>
            <person name="Birren B."/>
        </authorList>
    </citation>
    <scope>NUCLEOTIDE SEQUENCE [LARGE SCALE GENOMIC DNA]</scope>
    <source>
        <strain evidence="3 4">RMSCC 3488</strain>
    </source>
</reference>
<evidence type="ECO:0000313" key="3">
    <source>
        <dbReference type="EMBL" id="KMM72462.1"/>
    </source>
</evidence>
<evidence type="ECO:0000256" key="1">
    <source>
        <dbReference type="SAM" id="MobiDB-lite"/>
    </source>
</evidence>
<proteinExistence type="predicted"/>
<organism evidence="3 4">
    <name type="scientific">Coccidioides posadasii RMSCC 3488</name>
    <dbReference type="NCBI Taxonomy" id="454284"/>
    <lineage>
        <taxon>Eukaryota</taxon>
        <taxon>Fungi</taxon>
        <taxon>Dikarya</taxon>
        <taxon>Ascomycota</taxon>
        <taxon>Pezizomycotina</taxon>
        <taxon>Eurotiomycetes</taxon>
        <taxon>Eurotiomycetidae</taxon>
        <taxon>Onygenales</taxon>
        <taxon>Onygenaceae</taxon>
        <taxon>Coccidioides</taxon>
    </lineage>
</organism>
<keyword evidence="2" id="KW-0472">Membrane</keyword>
<dbReference type="EMBL" id="DS268114">
    <property type="protein sequence ID" value="KMM72462.1"/>
    <property type="molecule type" value="Genomic_DNA"/>
</dbReference>
<feature type="transmembrane region" description="Helical" evidence="2">
    <location>
        <begin position="58"/>
        <end position="80"/>
    </location>
</feature>
<reference evidence="4" key="3">
    <citation type="journal article" date="2010" name="Genome Res.">
        <title>Population genomic sequencing of Coccidioides fungi reveals recent hybridization and transposon control.</title>
        <authorList>
            <person name="Neafsey D.E."/>
            <person name="Barker B.M."/>
            <person name="Sharpton T.J."/>
            <person name="Stajich J.E."/>
            <person name="Park D.J."/>
            <person name="Whiston E."/>
            <person name="Hung C.-Y."/>
            <person name="McMahan C."/>
            <person name="White J."/>
            <person name="Sykes S."/>
            <person name="Heiman D."/>
            <person name="Young S."/>
            <person name="Zeng Q."/>
            <person name="Abouelleil A."/>
            <person name="Aftuck L."/>
            <person name="Bessette D."/>
            <person name="Brown A."/>
            <person name="FitzGerald M."/>
            <person name="Lui A."/>
            <person name="Macdonald J.P."/>
            <person name="Priest M."/>
            <person name="Orbach M.J."/>
            <person name="Galgiani J.N."/>
            <person name="Kirkland T.N."/>
            <person name="Cole G.T."/>
            <person name="Birren B.W."/>
            <person name="Henn M.R."/>
            <person name="Taylor J.W."/>
            <person name="Rounsley S.D."/>
        </authorList>
    </citation>
    <scope>NUCLEOTIDE SEQUENCE [LARGE SCALE GENOMIC DNA]</scope>
    <source>
        <strain evidence="4">RMSCC 3488</strain>
    </source>
</reference>
<protein>
    <submittedName>
        <fullName evidence="3">Uncharacterized protein</fullName>
    </submittedName>
</protein>
<evidence type="ECO:0000256" key="2">
    <source>
        <dbReference type="SAM" id="Phobius"/>
    </source>
</evidence>
<feature type="compositionally biased region" description="Polar residues" evidence="1">
    <location>
        <begin position="228"/>
        <end position="248"/>
    </location>
</feature>
<sequence length="274" mass="30845">MGSHRYSELGRSLGIFGDQLPWYWKLFASGSAWLLLAGFLIFPLSMDYENSDLGGNRQALIAVSLALVVVASINCVIYCVRWRKAYELVDSIFLAYLGSSITGLLNLVLNTVLRSLPLDTLAIAAIVICSIFTVGCAIAVLYHWRDEFSASGLKRKRRRRRDHRLDDTELQRRQLLKLLSKNSDRAPSPDVTQNTFRIDIPDPTVERDEESNAMPQQPSEFPLARPLPTTSYNLKRHTISSIRSSTPDSVKKYSPVDSDQSRQPKYPIAELGDL</sequence>
<dbReference type="Proteomes" id="UP000054567">
    <property type="component" value="Unassembled WGS sequence"/>
</dbReference>
<dbReference type="OrthoDB" id="3254104at2759"/>
<keyword evidence="2" id="KW-1133">Transmembrane helix</keyword>
<name>A0A0J6IKJ0_COCPO</name>
<feature type="transmembrane region" description="Helical" evidence="2">
    <location>
        <begin position="121"/>
        <end position="144"/>
    </location>
</feature>
<accession>A0A0J6IKJ0</accession>
<gene>
    <name evidence="3" type="ORF">CPAG_08757</name>
</gene>
<evidence type="ECO:0000313" key="4">
    <source>
        <dbReference type="Proteomes" id="UP000054567"/>
    </source>
</evidence>
<feature type="region of interest" description="Disordered" evidence="1">
    <location>
        <begin position="182"/>
        <end position="274"/>
    </location>
</feature>
<dbReference type="AlphaFoldDB" id="A0A0J6IKJ0"/>
<feature type="transmembrane region" description="Helical" evidence="2">
    <location>
        <begin position="21"/>
        <end position="46"/>
    </location>
</feature>
<reference evidence="4" key="2">
    <citation type="journal article" date="2009" name="Genome Res.">
        <title>Comparative genomic analyses of the human fungal pathogens Coccidioides and their relatives.</title>
        <authorList>
            <person name="Sharpton T.J."/>
            <person name="Stajich J.E."/>
            <person name="Rounsley S.D."/>
            <person name="Gardner M.J."/>
            <person name="Wortman J.R."/>
            <person name="Jordar V.S."/>
            <person name="Maiti R."/>
            <person name="Kodira C.D."/>
            <person name="Neafsey D.E."/>
            <person name="Zeng Q."/>
            <person name="Hung C.-Y."/>
            <person name="McMahan C."/>
            <person name="Muszewska A."/>
            <person name="Grynberg M."/>
            <person name="Mandel M.A."/>
            <person name="Kellner E.M."/>
            <person name="Barker B.M."/>
            <person name="Galgiani J.N."/>
            <person name="Orbach M.J."/>
            <person name="Kirkland T.N."/>
            <person name="Cole G.T."/>
            <person name="Henn M.R."/>
            <person name="Birren B.W."/>
            <person name="Taylor J.W."/>
        </authorList>
    </citation>
    <scope>NUCLEOTIDE SEQUENCE [LARGE SCALE GENOMIC DNA]</scope>
    <source>
        <strain evidence="4">RMSCC 3488</strain>
    </source>
</reference>